<keyword evidence="7 10" id="KW-0574">Periplasm</keyword>
<sequence precursor="true">MKKLLTVLMSFGVMSAAVADDSAALAARLDKMAGLKADFTQKVTDQNGKLVQEGSGQLALAQPNRFYWHLTAPDESLIVAQKSSVWVYNPFAEEVTILGMDDILKASPMALLVHRDADSWSKYDIKAQAGCYNISPRPGTDTAVELVSVCFKGDTLLDIRLTDAQKSVSHFRLSGQKSLTGADDKLFEFTVPEGVSVDDQRAAR</sequence>
<gene>
    <name evidence="10 11" type="primary">lolA</name>
    <name evidence="11" type="ORF">KJI95_13075</name>
</gene>
<dbReference type="SUPFAM" id="SSF89392">
    <property type="entry name" value="Prokaryotic lipoproteins and lipoprotein localization factors"/>
    <property type="match status" value="1"/>
</dbReference>
<keyword evidence="9 10" id="KW-0143">Chaperone</keyword>
<accession>A0ABS5V6J5</accession>
<dbReference type="Pfam" id="PF03548">
    <property type="entry name" value="LolA"/>
    <property type="match status" value="1"/>
</dbReference>
<dbReference type="InterPro" id="IPR018323">
    <property type="entry name" value="OM_lipoprot_carrier_LolA_Pbac"/>
</dbReference>
<keyword evidence="12" id="KW-1185">Reference proteome</keyword>
<dbReference type="Gene3D" id="2.50.20.10">
    <property type="entry name" value="Lipoprotein localisation LolA/LolB/LppX"/>
    <property type="match status" value="1"/>
</dbReference>
<evidence type="ECO:0000256" key="3">
    <source>
        <dbReference type="ARBA" id="ARBA00011245"/>
    </source>
</evidence>
<comment type="caution">
    <text evidence="11">The sequence shown here is derived from an EMBL/GenBank/DDBJ whole genome shotgun (WGS) entry which is preliminary data.</text>
</comment>
<dbReference type="Proteomes" id="UP001195903">
    <property type="component" value="Unassembled WGS sequence"/>
</dbReference>
<proteinExistence type="inferred from homology"/>
<evidence type="ECO:0000313" key="12">
    <source>
        <dbReference type="Proteomes" id="UP001195903"/>
    </source>
</evidence>
<protein>
    <recommendedName>
        <fullName evidence="4 10">Outer-membrane lipoprotein carrier protein</fullName>
    </recommendedName>
</protein>
<comment type="subunit">
    <text evidence="3 10">Monomer.</text>
</comment>
<dbReference type="RefSeq" id="WP_214507659.1">
    <property type="nucleotide sequence ID" value="NZ_JAHEPS010000005.1"/>
</dbReference>
<evidence type="ECO:0000256" key="4">
    <source>
        <dbReference type="ARBA" id="ARBA00014035"/>
    </source>
</evidence>
<dbReference type="NCBIfam" id="TIGR00547">
    <property type="entry name" value="lolA"/>
    <property type="match status" value="1"/>
</dbReference>
<evidence type="ECO:0000256" key="2">
    <source>
        <dbReference type="ARBA" id="ARBA00007615"/>
    </source>
</evidence>
<dbReference type="CDD" id="cd16325">
    <property type="entry name" value="LolA"/>
    <property type="match status" value="1"/>
</dbReference>
<dbReference type="InterPro" id="IPR004564">
    <property type="entry name" value="OM_lipoprot_carrier_LolA-like"/>
</dbReference>
<dbReference type="HAMAP" id="MF_00240">
    <property type="entry name" value="LolA"/>
    <property type="match status" value="1"/>
</dbReference>
<feature type="chain" id="PRO_5044926236" description="Outer-membrane lipoprotein carrier protein" evidence="10">
    <location>
        <begin position="20"/>
        <end position="204"/>
    </location>
</feature>
<feature type="signal peptide" evidence="10">
    <location>
        <begin position="1"/>
        <end position="19"/>
    </location>
</feature>
<evidence type="ECO:0000256" key="9">
    <source>
        <dbReference type="ARBA" id="ARBA00023186"/>
    </source>
</evidence>
<evidence type="ECO:0000256" key="6">
    <source>
        <dbReference type="ARBA" id="ARBA00022729"/>
    </source>
</evidence>
<dbReference type="PANTHER" id="PTHR35869:SF1">
    <property type="entry name" value="OUTER-MEMBRANE LIPOPROTEIN CARRIER PROTEIN"/>
    <property type="match status" value="1"/>
</dbReference>
<keyword evidence="11" id="KW-0449">Lipoprotein</keyword>
<dbReference type="EMBL" id="JAHEPS010000005">
    <property type="protein sequence ID" value="MBT1445451.1"/>
    <property type="molecule type" value="Genomic_DNA"/>
</dbReference>
<comment type="subcellular location">
    <subcellularLocation>
        <location evidence="1 10">Periplasm</location>
    </subcellularLocation>
</comment>
<reference evidence="11 12" key="1">
    <citation type="submission" date="2021-05" db="EMBL/GenBank/DDBJ databases">
        <title>Shewanella sp. JM162201.</title>
        <authorList>
            <person name="Xu S."/>
            <person name="Li A."/>
        </authorList>
    </citation>
    <scope>NUCLEOTIDE SEQUENCE [LARGE SCALE GENOMIC DNA]</scope>
    <source>
        <strain evidence="11 12">JM162201</strain>
    </source>
</reference>
<evidence type="ECO:0000256" key="10">
    <source>
        <dbReference type="HAMAP-Rule" id="MF_00240"/>
    </source>
</evidence>
<evidence type="ECO:0000256" key="1">
    <source>
        <dbReference type="ARBA" id="ARBA00004418"/>
    </source>
</evidence>
<evidence type="ECO:0000256" key="7">
    <source>
        <dbReference type="ARBA" id="ARBA00022764"/>
    </source>
</evidence>
<organism evidence="11 12">
    <name type="scientific">Shewanella jiangmenensis</name>
    <dbReference type="NCBI Taxonomy" id="2837387"/>
    <lineage>
        <taxon>Bacteria</taxon>
        <taxon>Pseudomonadati</taxon>
        <taxon>Pseudomonadota</taxon>
        <taxon>Gammaproteobacteria</taxon>
        <taxon>Alteromonadales</taxon>
        <taxon>Shewanellaceae</taxon>
        <taxon>Shewanella</taxon>
    </lineage>
</organism>
<keyword evidence="6 10" id="KW-0732">Signal</keyword>
<name>A0ABS5V6J5_9GAMM</name>
<keyword evidence="5 10" id="KW-0813">Transport</keyword>
<evidence type="ECO:0000256" key="5">
    <source>
        <dbReference type="ARBA" id="ARBA00022448"/>
    </source>
</evidence>
<dbReference type="PANTHER" id="PTHR35869">
    <property type="entry name" value="OUTER-MEMBRANE LIPOPROTEIN CARRIER PROTEIN"/>
    <property type="match status" value="1"/>
</dbReference>
<evidence type="ECO:0000256" key="8">
    <source>
        <dbReference type="ARBA" id="ARBA00022927"/>
    </source>
</evidence>
<keyword evidence="8 10" id="KW-0653">Protein transport</keyword>
<comment type="function">
    <text evidence="10">Participates in the translocation of lipoproteins from the inner membrane to the outer membrane. Only forms a complex with a lipoprotein if the residue after the N-terminal Cys is not an aspartate (The Asp acts as a targeting signal to indicate that the lipoprotein should stay in the inner membrane).</text>
</comment>
<dbReference type="InterPro" id="IPR029046">
    <property type="entry name" value="LolA/LolB/LppX"/>
</dbReference>
<evidence type="ECO:0000313" key="11">
    <source>
        <dbReference type="EMBL" id="MBT1445451.1"/>
    </source>
</evidence>
<comment type="similarity">
    <text evidence="2 10">Belongs to the LolA family.</text>
</comment>